<protein>
    <submittedName>
        <fullName evidence="5">(+)-trans-carveol dehydrogenase/(-)-trans-carveol dehydrogenase</fullName>
    </submittedName>
</protein>
<sequence length="281" mass="29790">MTDRNLTGKVAFVTGAARGQGRAHAVELAKAGADIIALDIADSDAPFKLGYPLGSADELAETGKMIEDLGRRVVIAQVDVRDEDAVNAALERGVTELGRLDIVIANAGIAPGPTPIQQTSRELWDDVIGVNLTGVFTTTKAAIPHLIATGEGGSMVLTSSIAAFYTHAGLGPYTSAKIGVYGLMKTLAKELAPHSIRVNSIHPSQVDTPMIMNDELFKIFRPDLENPTKADFEEASQTLHALPVTVFQPEDIARAALFLVSDDAKYITGISMPLDAGMLVK</sequence>
<proteinExistence type="inferred from homology"/>
<dbReference type="InterPro" id="IPR036291">
    <property type="entry name" value="NAD(P)-bd_dom_sf"/>
</dbReference>
<evidence type="ECO:0000313" key="5">
    <source>
        <dbReference type="EMBL" id="TWH14833.1"/>
    </source>
</evidence>
<dbReference type="GO" id="GO:0016491">
    <property type="term" value="F:oxidoreductase activity"/>
    <property type="evidence" value="ECO:0007669"/>
    <property type="project" value="UniProtKB-KW"/>
</dbReference>
<comment type="similarity">
    <text evidence="1 4">Belongs to the short-chain dehydrogenases/reductases (SDR) family.</text>
</comment>
<dbReference type="PANTHER" id="PTHR24321:SF8">
    <property type="entry name" value="ESTRADIOL 17-BETA-DEHYDROGENASE 8-RELATED"/>
    <property type="match status" value="1"/>
</dbReference>
<dbReference type="PRINTS" id="PR00080">
    <property type="entry name" value="SDRFAMILY"/>
</dbReference>
<dbReference type="EMBL" id="VLJT01000036">
    <property type="protein sequence ID" value="TWH14833.1"/>
    <property type="molecule type" value="Genomic_DNA"/>
</dbReference>
<name>A0A562DZ46_RHORH</name>
<dbReference type="CDD" id="cd05233">
    <property type="entry name" value="SDR_c"/>
    <property type="match status" value="1"/>
</dbReference>
<dbReference type="InterPro" id="IPR023985">
    <property type="entry name" value="SDR_subfam_1"/>
</dbReference>
<evidence type="ECO:0000313" key="6">
    <source>
        <dbReference type="Proteomes" id="UP000317573"/>
    </source>
</evidence>
<dbReference type="NCBIfam" id="TIGR03971">
    <property type="entry name" value="SDR_subfam_1"/>
    <property type="match status" value="1"/>
</dbReference>
<dbReference type="InterPro" id="IPR020904">
    <property type="entry name" value="Sc_DH/Rdtase_CS"/>
</dbReference>
<evidence type="ECO:0000256" key="1">
    <source>
        <dbReference type="ARBA" id="ARBA00006484"/>
    </source>
</evidence>
<organism evidence="5 6">
    <name type="scientific">Rhodococcus rhodochrous J45</name>
    <dbReference type="NCBI Taxonomy" id="935266"/>
    <lineage>
        <taxon>Bacteria</taxon>
        <taxon>Bacillati</taxon>
        <taxon>Actinomycetota</taxon>
        <taxon>Actinomycetes</taxon>
        <taxon>Mycobacteriales</taxon>
        <taxon>Nocardiaceae</taxon>
        <taxon>Rhodococcus</taxon>
    </lineage>
</organism>
<dbReference type="PROSITE" id="PS00061">
    <property type="entry name" value="ADH_SHORT"/>
    <property type="match status" value="1"/>
</dbReference>
<evidence type="ECO:0000256" key="3">
    <source>
        <dbReference type="ARBA" id="ARBA00023027"/>
    </source>
</evidence>
<dbReference type="SUPFAM" id="SSF51735">
    <property type="entry name" value="NAD(P)-binding Rossmann-fold domains"/>
    <property type="match status" value="1"/>
</dbReference>
<dbReference type="RefSeq" id="WP_145692567.1">
    <property type="nucleotide sequence ID" value="NZ_VLJT01000036.1"/>
</dbReference>
<keyword evidence="2" id="KW-0560">Oxidoreductase</keyword>
<dbReference type="Proteomes" id="UP000317573">
    <property type="component" value="Unassembled WGS sequence"/>
</dbReference>
<evidence type="ECO:0000256" key="4">
    <source>
        <dbReference type="RuleBase" id="RU000363"/>
    </source>
</evidence>
<evidence type="ECO:0000256" key="2">
    <source>
        <dbReference type="ARBA" id="ARBA00023002"/>
    </source>
</evidence>
<comment type="caution">
    <text evidence="5">The sequence shown here is derived from an EMBL/GenBank/DDBJ whole genome shotgun (WGS) entry which is preliminary data.</text>
</comment>
<dbReference type="Pfam" id="PF00106">
    <property type="entry name" value="adh_short"/>
    <property type="match status" value="1"/>
</dbReference>
<gene>
    <name evidence="5" type="ORF">L618_003700000240</name>
</gene>
<dbReference type="PRINTS" id="PR00081">
    <property type="entry name" value="GDHRDH"/>
</dbReference>
<accession>A0A562DZ46</accession>
<dbReference type="Gene3D" id="3.40.50.720">
    <property type="entry name" value="NAD(P)-binding Rossmann-like Domain"/>
    <property type="match status" value="1"/>
</dbReference>
<dbReference type="PANTHER" id="PTHR24321">
    <property type="entry name" value="DEHYDROGENASES, SHORT CHAIN"/>
    <property type="match status" value="1"/>
</dbReference>
<reference evidence="5 6" key="1">
    <citation type="submission" date="2019-07" db="EMBL/GenBank/DDBJ databases">
        <title>Genome sequencing of lignin-degrading bacterial isolates.</title>
        <authorList>
            <person name="Gladden J."/>
        </authorList>
    </citation>
    <scope>NUCLEOTIDE SEQUENCE [LARGE SCALE GENOMIC DNA]</scope>
    <source>
        <strain evidence="5 6">J45</strain>
    </source>
</reference>
<dbReference type="NCBIfam" id="NF009467">
    <property type="entry name" value="PRK12826.1-3"/>
    <property type="match status" value="1"/>
</dbReference>
<dbReference type="FunFam" id="3.40.50.720:FF:000084">
    <property type="entry name" value="Short-chain dehydrogenase reductase"/>
    <property type="match status" value="1"/>
</dbReference>
<keyword evidence="3" id="KW-0520">NAD</keyword>
<dbReference type="InterPro" id="IPR002347">
    <property type="entry name" value="SDR_fam"/>
</dbReference>
<dbReference type="AlphaFoldDB" id="A0A562DZ46"/>